<name>A0ABX5Y266_9BACT</name>
<organism evidence="2 3">
    <name type="scientific">Stieleria magnilauensis</name>
    <dbReference type="NCBI Taxonomy" id="2527963"/>
    <lineage>
        <taxon>Bacteria</taxon>
        <taxon>Pseudomonadati</taxon>
        <taxon>Planctomycetota</taxon>
        <taxon>Planctomycetia</taxon>
        <taxon>Pirellulales</taxon>
        <taxon>Pirellulaceae</taxon>
        <taxon>Stieleria</taxon>
    </lineage>
</organism>
<keyword evidence="3" id="KW-1185">Reference proteome</keyword>
<protein>
    <submittedName>
        <fullName evidence="2">Uncharacterized protein</fullName>
    </submittedName>
</protein>
<proteinExistence type="predicted"/>
<feature type="region of interest" description="Disordered" evidence="1">
    <location>
        <begin position="1"/>
        <end position="26"/>
    </location>
</feature>
<evidence type="ECO:0000313" key="3">
    <source>
        <dbReference type="Proteomes" id="UP000318081"/>
    </source>
</evidence>
<dbReference type="EMBL" id="CP036432">
    <property type="protein sequence ID" value="QDV87621.1"/>
    <property type="molecule type" value="Genomic_DNA"/>
</dbReference>
<dbReference type="Proteomes" id="UP000318081">
    <property type="component" value="Chromosome"/>
</dbReference>
<reference evidence="2 3" key="1">
    <citation type="submission" date="2019-02" db="EMBL/GenBank/DDBJ databases">
        <title>Deep-cultivation of Planctomycetes and their phenomic and genomic characterization uncovers novel biology.</title>
        <authorList>
            <person name="Wiegand S."/>
            <person name="Jogler M."/>
            <person name="Boedeker C."/>
            <person name="Pinto D."/>
            <person name="Vollmers J."/>
            <person name="Rivas-Marin E."/>
            <person name="Kohn T."/>
            <person name="Peeters S.H."/>
            <person name="Heuer A."/>
            <person name="Rast P."/>
            <person name="Oberbeckmann S."/>
            <person name="Bunk B."/>
            <person name="Jeske O."/>
            <person name="Meyerdierks A."/>
            <person name="Storesund J.E."/>
            <person name="Kallscheuer N."/>
            <person name="Luecker S."/>
            <person name="Lage O.M."/>
            <person name="Pohl T."/>
            <person name="Merkel B.J."/>
            <person name="Hornburger P."/>
            <person name="Mueller R.-W."/>
            <person name="Bruemmer F."/>
            <person name="Labrenz M."/>
            <person name="Spormann A.M."/>
            <person name="Op den Camp H."/>
            <person name="Overmann J."/>
            <person name="Amann R."/>
            <person name="Jetten M.S.M."/>
            <person name="Mascher T."/>
            <person name="Medema M.H."/>
            <person name="Devos D.P."/>
            <person name="Kaster A.-K."/>
            <person name="Ovreas L."/>
            <person name="Rohde M."/>
            <person name="Galperin M.Y."/>
            <person name="Jogler C."/>
        </authorList>
    </citation>
    <scope>NUCLEOTIDE SEQUENCE [LARGE SCALE GENOMIC DNA]</scope>
    <source>
        <strain evidence="2 3">TBK1r</strain>
    </source>
</reference>
<sequence length="166" mass="18081">MQHHGPSTSEIPTTASDSIQNPLRTRCRDRGRKRILVVRCHDDRARRKVSSIHRGVTGCVSLSRGTAVVTASARWTGTQNKLDSPTAVHHLVHASGHDDSLNHHRWGPMYSIGIADGNSRCLAQTCFRWTGTMKPGGLAQCLPVVSATGIQGNEVQRPEGPTQLFS</sequence>
<accession>A0ABX5Y266</accession>
<evidence type="ECO:0000256" key="1">
    <source>
        <dbReference type="SAM" id="MobiDB-lite"/>
    </source>
</evidence>
<evidence type="ECO:0000313" key="2">
    <source>
        <dbReference type="EMBL" id="QDV87621.1"/>
    </source>
</evidence>
<gene>
    <name evidence="2" type="ORF">TBK1r_66520</name>
</gene>
<feature type="compositionally biased region" description="Polar residues" evidence="1">
    <location>
        <begin position="1"/>
        <end position="23"/>
    </location>
</feature>